<reference evidence="2 3" key="1">
    <citation type="submission" date="2023-01" db="EMBL/GenBank/DDBJ databases">
        <title>Minimal conservation of predation-associated metabolite biosynthetic gene clusters underscores biosynthetic potential of Myxococcota including descriptions for ten novel species: Archangium lansinium sp. nov., Myxococcus landrumus sp. nov., Nannocystis bai.</title>
        <authorList>
            <person name="Ahearne A."/>
            <person name="Stevens C."/>
            <person name="Dowd S."/>
        </authorList>
    </citation>
    <scope>NUCLEOTIDE SEQUENCE [LARGE SCALE GENOMIC DNA]</scope>
    <source>
        <strain evidence="2 3">WIWO2</strain>
    </source>
</reference>
<protein>
    <submittedName>
        <fullName evidence="2">Uncharacterized protein</fullName>
    </submittedName>
</protein>
<evidence type="ECO:0000313" key="3">
    <source>
        <dbReference type="Proteomes" id="UP001217485"/>
    </source>
</evidence>
<comment type="caution">
    <text evidence="2">The sequence shown here is derived from an EMBL/GenBank/DDBJ whole genome shotgun (WGS) entry which is preliminary data.</text>
</comment>
<dbReference type="EMBL" id="JAQNDK010000002">
    <property type="protein sequence ID" value="MDC0679270.1"/>
    <property type="molecule type" value="Genomic_DNA"/>
</dbReference>
<proteinExistence type="predicted"/>
<feature type="compositionally biased region" description="Low complexity" evidence="1">
    <location>
        <begin position="160"/>
        <end position="207"/>
    </location>
</feature>
<evidence type="ECO:0000256" key="1">
    <source>
        <dbReference type="SAM" id="MobiDB-lite"/>
    </source>
</evidence>
<dbReference type="RefSeq" id="WP_272096232.1">
    <property type="nucleotide sequence ID" value="NZ_JAQNDK010000002.1"/>
</dbReference>
<feature type="region of interest" description="Disordered" evidence="1">
    <location>
        <begin position="91"/>
        <end position="321"/>
    </location>
</feature>
<keyword evidence="3" id="KW-1185">Reference proteome</keyword>
<dbReference type="Proteomes" id="UP001217485">
    <property type="component" value="Unassembled WGS sequence"/>
</dbReference>
<organism evidence="2 3">
    <name type="scientific">Sorangium atrum</name>
    <dbReference type="NCBI Taxonomy" id="2995308"/>
    <lineage>
        <taxon>Bacteria</taxon>
        <taxon>Pseudomonadati</taxon>
        <taxon>Myxococcota</taxon>
        <taxon>Polyangia</taxon>
        <taxon>Polyangiales</taxon>
        <taxon>Polyangiaceae</taxon>
        <taxon>Sorangium</taxon>
    </lineage>
</organism>
<accession>A0ABT5C0A4</accession>
<sequence>MPKVTFVNEHRTVETSPGRLLSDIAAELGIAVCREAFRGTGIGDYTCWVKGEPGATSPPTFLEKLLGARGQRRMANRTRVLGDVQVWTQAGPGNRLRAPRPIAPPPSPATDPEAPRKPIDASGSAAFPYGDPRAVGHGKREPIAAGALEAKAAKEKKAKAAPAKAAEAAAPEAAAKAAEGAAPEAAAKAAKAAAKAADAAAAKANEASPTSAAETGTAEVKQGAAAVAKDVTAADATKAPEDVAGKAPEITTPETAHTSEATAPEPVRAPGRSGGRNSSENARLDSDSRGGPWRDLGVATTTPSSGRAGQRGGIEGLLSRGSSRGPMILVRWLEGHATTPRTMVRKD</sequence>
<feature type="compositionally biased region" description="Low complexity" evidence="1">
    <location>
        <begin position="224"/>
        <end position="237"/>
    </location>
</feature>
<gene>
    <name evidence="2" type="ORF">POL72_16115</name>
</gene>
<feature type="compositionally biased region" description="Polar residues" evidence="1">
    <location>
        <begin position="252"/>
        <end position="261"/>
    </location>
</feature>
<evidence type="ECO:0000313" key="2">
    <source>
        <dbReference type="EMBL" id="MDC0679270.1"/>
    </source>
</evidence>
<name>A0ABT5C0A4_9BACT</name>